<evidence type="ECO:0000313" key="1">
    <source>
        <dbReference type="EMBL" id="PNM67745.1"/>
    </source>
</evidence>
<reference evidence="1" key="1">
    <citation type="submission" date="2017-12" db="EMBL/GenBank/DDBJ databases">
        <title>FDA dAtabase for Regulatory Grade micrObial Sequences (FDA-ARGOS): Supporting development and validation of Infectious Disease Dx tests.</title>
        <authorList>
            <person name="Hoffmann M."/>
            <person name="Allard M."/>
            <person name="Evans P."/>
            <person name="Brown E."/>
            <person name="Tallon L.J."/>
            <person name="Sadzewicz L."/>
            <person name="Sengamalay N."/>
            <person name="Ott S."/>
            <person name="Godinez A."/>
            <person name="Nagaraj S."/>
            <person name="Vavikolanu K."/>
            <person name="Aluvathingal J."/>
            <person name="Nadendla S."/>
            <person name="Hobson J."/>
            <person name="Sichtig H."/>
        </authorList>
    </citation>
    <scope>NUCLEOTIDE SEQUENCE [LARGE SCALE GENOMIC DNA]</scope>
    <source>
        <strain evidence="1">FDAARGOS_118</strain>
    </source>
</reference>
<accession>A0ABX4WW38</accession>
<dbReference type="Proteomes" id="UP000054370">
    <property type="component" value="Unassembled WGS sequence"/>
</dbReference>
<dbReference type="InterPro" id="IPR021352">
    <property type="entry name" value="DUF2971"/>
</dbReference>
<dbReference type="EMBL" id="LOSH02000004">
    <property type="protein sequence ID" value="PNM67745.1"/>
    <property type="molecule type" value="Genomic_DNA"/>
</dbReference>
<organism evidence="1 2">
    <name type="scientific">Vibrio vulnificus</name>
    <dbReference type="NCBI Taxonomy" id="672"/>
    <lineage>
        <taxon>Bacteria</taxon>
        <taxon>Pseudomonadati</taxon>
        <taxon>Pseudomonadota</taxon>
        <taxon>Gammaproteobacteria</taxon>
        <taxon>Vibrionales</taxon>
        <taxon>Vibrionaceae</taxon>
        <taxon>Vibrio</taxon>
    </lineage>
</organism>
<comment type="caution">
    <text evidence="1">The sequence shown here is derived from an EMBL/GenBank/DDBJ whole genome shotgun (WGS) entry which is preliminary data.</text>
</comment>
<keyword evidence="2" id="KW-1185">Reference proteome</keyword>
<dbReference type="Pfam" id="PF11185">
    <property type="entry name" value="DUF2971"/>
    <property type="match status" value="1"/>
</dbReference>
<protein>
    <submittedName>
        <fullName evidence="1">DUF2971 domain-containing protein</fullName>
    </submittedName>
</protein>
<proteinExistence type="predicted"/>
<gene>
    <name evidence="1" type="ORF">AL548_016680</name>
</gene>
<dbReference type="RefSeq" id="WP_080749258.1">
    <property type="nucleotide sequence ID" value="NZ_LMXV01000024.1"/>
</dbReference>
<sequence>MRHSPLNAALTVLEFSGRNMILYKYVGFQAAISMIESSTLGFSRVLDLNDPFECTSICAPDNHGMTDNLVVNAIKEHLSPRFGVLSLTRQPLNSLMWSHYGQSHTGVVIGIDCEKAGLLNSETSSIPANFGDVIYSATKPSHAVNMDISDNFWVDNPALSYFEPHSYNLLSRAFLHKSLEWGYEEEVRVVKNITDDRGNCVSKRRPAQFTNSSGNWNQIFIESEGRTIPCLSIPKESFVKVYIGRHAYKQVSHFKNFTQNEFQGVLQGWADQGIEVFGCKPDVNSWKLEAHRLEQYS</sequence>
<evidence type="ECO:0000313" key="2">
    <source>
        <dbReference type="Proteomes" id="UP000054370"/>
    </source>
</evidence>
<name>A0ABX4WW38_VIBVL</name>